<dbReference type="Gene3D" id="1.10.10.60">
    <property type="entry name" value="Homeodomain-like"/>
    <property type="match status" value="1"/>
</dbReference>
<protein>
    <submittedName>
        <fullName evidence="7">TetR/AcrR family transcriptional regulator</fullName>
    </submittedName>
</protein>
<feature type="region of interest" description="Disordered" evidence="5">
    <location>
        <begin position="1"/>
        <end position="25"/>
    </location>
</feature>
<dbReference type="InterPro" id="IPR036271">
    <property type="entry name" value="Tet_transcr_reg_TetR-rel_C_sf"/>
</dbReference>
<dbReference type="GO" id="GO:0003700">
    <property type="term" value="F:DNA-binding transcription factor activity"/>
    <property type="evidence" value="ECO:0007669"/>
    <property type="project" value="TreeGrafter"/>
</dbReference>
<keyword evidence="3" id="KW-0804">Transcription</keyword>
<dbReference type="Gene3D" id="1.10.357.10">
    <property type="entry name" value="Tetracycline Repressor, domain 2"/>
    <property type="match status" value="1"/>
</dbReference>
<comment type="caution">
    <text evidence="7">The sequence shown here is derived from an EMBL/GenBank/DDBJ whole genome shotgun (WGS) entry which is preliminary data.</text>
</comment>
<evidence type="ECO:0000259" key="6">
    <source>
        <dbReference type="PROSITE" id="PS50977"/>
    </source>
</evidence>
<keyword evidence="1" id="KW-0805">Transcription regulation</keyword>
<evidence type="ECO:0000313" key="7">
    <source>
        <dbReference type="EMBL" id="NYS68992.1"/>
    </source>
</evidence>
<evidence type="ECO:0000256" key="4">
    <source>
        <dbReference type="PROSITE-ProRule" id="PRU00335"/>
    </source>
</evidence>
<dbReference type="AlphaFoldDB" id="A0A853ELB4"/>
<feature type="DNA-binding region" description="H-T-H motif" evidence="4">
    <location>
        <begin position="49"/>
        <end position="68"/>
    </location>
</feature>
<feature type="compositionally biased region" description="Pro residues" evidence="5">
    <location>
        <begin position="1"/>
        <end position="14"/>
    </location>
</feature>
<feature type="domain" description="HTH tetR-type" evidence="6">
    <location>
        <begin position="26"/>
        <end position="86"/>
    </location>
</feature>
<dbReference type="Pfam" id="PF00440">
    <property type="entry name" value="TetR_N"/>
    <property type="match status" value="1"/>
</dbReference>
<name>A0A853ELB4_9ACTO</name>
<dbReference type="EMBL" id="JACBXV010000055">
    <property type="protein sequence ID" value="NYS68992.1"/>
    <property type="molecule type" value="Genomic_DNA"/>
</dbReference>
<evidence type="ECO:0000256" key="5">
    <source>
        <dbReference type="SAM" id="MobiDB-lite"/>
    </source>
</evidence>
<dbReference type="PANTHER" id="PTHR30055">
    <property type="entry name" value="HTH-TYPE TRANSCRIPTIONAL REGULATOR RUTR"/>
    <property type="match status" value="1"/>
</dbReference>
<dbReference type="InterPro" id="IPR009057">
    <property type="entry name" value="Homeodomain-like_sf"/>
</dbReference>
<dbReference type="SUPFAM" id="SSF48498">
    <property type="entry name" value="Tetracyclin repressor-like, C-terminal domain"/>
    <property type="match status" value="1"/>
</dbReference>
<accession>A0A853ELB4</accession>
<dbReference type="PRINTS" id="PR00455">
    <property type="entry name" value="HTHTETR"/>
</dbReference>
<dbReference type="GO" id="GO:0000976">
    <property type="term" value="F:transcription cis-regulatory region binding"/>
    <property type="evidence" value="ECO:0007669"/>
    <property type="project" value="TreeGrafter"/>
</dbReference>
<dbReference type="InterPro" id="IPR023772">
    <property type="entry name" value="DNA-bd_HTH_TetR-type_CS"/>
</dbReference>
<dbReference type="InterPro" id="IPR011075">
    <property type="entry name" value="TetR_C"/>
</dbReference>
<reference evidence="7 8" key="1">
    <citation type="submission" date="2020-07" db="EMBL/GenBank/DDBJ databases">
        <title>MOT database genomes.</title>
        <authorList>
            <person name="Joseph S."/>
            <person name="Aduse-Opoku J."/>
            <person name="Hashim A."/>
            <person name="Wade W."/>
            <person name="Curtis M."/>
        </authorList>
    </citation>
    <scope>NUCLEOTIDE SEQUENCE [LARGE SCALE GENOMIC DNA]</scope>
    <source>
        <strain evidence="7 8">WMus004</strain>
    </source>
</reference>
<evidence type="ECO:0000256" key="1">
    <source>
        <dbReference type="ARBA" id="ARBA00023015"/>
    </source>
</evidence>
<organism evidence="7 8">
    <name type="scientific">Actinomyces bowdenii</name>
    <dbReference type="NCBI Taxonomy" id="131109"/>
    <lineage>
        <taxon>Bacteria</taxon>
        <taxon>Bacillati</taxon>
        <taxon>Actinomycetota</taxon>
        <taxon>Actinomycetes</taxon>
        <taxon>Actinomycetales</taxon>
        <taxon>Actinomycetaceae</taxon>
        <taxon>Actinomyces</taxon>
    </lineage>
</organism>
<dbReference type="PROSITE" id="PS50977">
    <property type="entry name" value="HTH_TETR_2"/>
    <property type="match status" value="1"/>
</dbReference>
<dbReference type="InterPro" id="IPR050109">
    <property type="entry name" value="HTH-type_TetR-like_transc_reg"/>
</dbReference>
<keyword evidence="2 4" id="KW-0238">DNA-binding</keyword>
<dbReference type="PROSITE" id="PS01081">
    <property type="entry name" value="HTH_TETR_1"/>
    <property type="match status" value="1"/>
</dbReference>
<evidence type="ECO:0000313" key="8">
    <source>
        <dbReference type="Proteomes" id="UP000572528"/>
    </source>
</evidence>
<dbReference type="Pfam" id="PF16859">
    <property type="entry name" value="TetR_C_11"/>
    <property type="match status" value="1"/>
</dbReference>
<dbReference type="SUPFAM" id="SSF46689">
    <property type="entry name" value="Homeodomain-like"/>
    <property type="match status" value="1"/>
</dbReference>
<proteinExistence type="predicted"/>
<dbReference type="PANTHER" id="PTHR30055:SF234">
    <property type="entry name" value="HTH-TYPE TRANSCRIPTIONAL REGULATOR BETI"/>
    <property type="match status" value="1"/>
</dbReference>
<dbReference type="Proteomes" id="UP000572528">
    <property type="component" value="Unassembled WGS sequence"/>
</dbReference>
<dbReference type="RefSeq" id="WP_179900303.1">
    <property type="nucleotide sequence ID" value="NZ_JACBXV010000055.1"/>
</dbReference>
<gene>
    <name evidence="7" type="ORF">HZZ05_05585</name>
</gene>
<evidence type="ECO:0000256" key="2">
    <source>
        <dbReference type="ARBA" id="ARBA00023125"/>
    </source>
</evidence>
<evidence type="ECO:0000256" key="3">
    <source>
        <dbReference type="ARBA" id="ARBA00023163"/>
    </source>
</evidence>
<sequence length="240" mass="24914">MPDPRPTAEPPPGRPSRRSPGRPADAALGPAIISAVLEILAEEGLGALTTAAVARRAGVSTATLYRRWPTKHELLLATARQLSTTQEVDLDTGSVRTDLRALVDHKSRLLAGRSGAALLALLGQAPEGTDLSAPLIGDLHHRTRDHLEQIRRRGLARGEDVSALDPDAGARLILGALLQAVVTRRPASRSAAGAAAGPAHRPAAPTSEELLGQADKALLLRALGCPGCGRPGPVQVDGPE</sequence>
<dbReference type="InterPro" id="IPR001647">
    <property type="entry name" value="HTH_TetR"/>
</dbReference>